<name>A0A0C2J1M3_THEKT</name>
<gene>
    <name evidence="3" type="ORF">RF11_04864</name>
</gene>
<feature type="domain" description="EGF-like" evidence="2">
    <location>
        <begin position="317"/>
        <end position="354"/>
    </location>
</feature>
<dbReference type="AlphaFoldDB" id="A0A0C2J1M3"/>
<dbReference type="InterPro" id="IPR000742">
    <property type="entry name" value="EGF"/>
</dbReference>
<comment type="caution">
    <text evidence="3">The sequence shown here is derived from an EMBL/GenBank/DDBJ whole genome shotgun (WGS) entry which is preliminary data.</text>
</comment>
<proteinExistence type="predicted"/>
<keyword evidence="1" id="KW-0245">EGF-like domain</keyword>
<dbReference type="PROSITE" id="PS50026">
    <property type="entry name" value="EGF_3"/>
    <property type="match status" value="1"/>
</dbReference>
<dbReference type="CDD" id="cd00054">
    <property type="entry name" value="EGF_CA"/>
    <property type="match status" value="1"/>
</dbReference>
<dbReference type="PANTHER" id="PTHR24044">
    <property type="entry name" value="NOTCH LIGAND FAMILY MEMBER"/>
    <property type="match status" value="1"/>
</dbReference>
<evidence type="ECO:0000313" key="4">
    <source>
        <dbReference type="Proteomes" id="UP000031668"/>
    </source>
</evidence>
<keyword evidence="4" id="KW-1185">Reference proteome</keyword>
<dbReference type="Gene3D" id="2.10.25.10">
    <property type="entry name" value="Laminin"/>
    <property type="match status" value="1"/>
</dbReference>
<dbReference type="GO" id="GO:0005112">
    <property type="term" value="F:Notch binding"/>
    <property type="evidence" value="ECO:0007669"/>
    <property type="project" value="TreeGrafter"/>
</dbReference>
<sequence>MFYCSVDCKLYNFFIIFDCQFSVDLSSYHESEYKLLFDHANKEIYFEDKLYIYSSSLQYFLGLRASLFAKIPQLYITVSFHFLIEARVSDITGGSIEINSYGAGESLIVEQSTLSFQTFVKGEKNYLWVALVLFENKTIHYEKLTMTFTYVVSGDTKTMNIKPEELYDANNYIYHRNNDDFNITIYTKIECDDIEFDSDKRTRVLPKCCNNFGIKLYPHPDKDSRCDKGIFSSILIFFDFLKILDYTEDKYEVCFRNGSLAKIANTTTNDVFCNCTRGYFGDRCQYKSRCSNCMPGECVGGNTCLKCRPGWEGVDCNTRSCEGFQFCQNNSTCIATPANRTCVCSDGSYGDYCEHQMTTTTAITPAIISGYLPRNICSTLYAQRNSGNRYRRRIYTQSSFESYY</sequence>
<feature type="disulfide bond" evidence="1">
    <location>
        <begin position="344"/>
        <end position="353"/>
    </location>
</feature>
<accession>A0A0C2J1M3</accession>
<dbReference type="OrthoDB" id="5945697at2759"/>
<dbReference type="PROSITE" id="PS01186">
    <property type="entry name" value="EGF_2"/>
    <property type="match status" value="1"/>
</dbReference>
<evidence type="ECO:0000256" key="1">
    <source>
        <dbReference type="PROSITE-ProRule" id="PRU00076"/>
    </source>
</evidence>
<organism evidence="3 4">
    <name type="scientific">Thelohanellus kitauei</name>
    <name type="common">Myxosporean</name>
    <dbReference type="NCBI Taxonomy" id="669202"/>
    <lineage>
        <taxon>Eukaryota</taxon>
        <taxon>Metazoa</taxon>
        <taxon>Cnidaria</taxon>
        <taxon>Myxozoa</taxon>
        <taxon>Myxosporea</taxon>
        <taxon>Bivalvulida</taxon>
        <taxon>Platysporina</taxon>
        <taxon>Myxobolidae</taxon>
        <taxon>Thelohanellus</taxon>
    </lineage>
</organism>
<dbReference type="PANTHER" id="PTHR24044:SF421">
    <property type="entry name" value="PROTEIN JAGGED-2"/>
    <property type="match status" value="1"/>
</dbReference>
<dbReference type="PROSITE" id="PS00022">
    <property type="entry name" value="EGF_1"/>
    <property type="match status" value="2"/>
</dbReference>
<dbReference type="SMART" id="SM00181">
    <property type="entry name" value="EGF"/>
    <property type="match status" value="2"/>
</dbReference>
<dbReference type="Proteomes" id="UP000031668">
    <property type="component" value="Unassembled WGS sequence"/>
</dbReference>
<keyword evidence="1" id="KW-1015">Disulfide bond</keyword>
<reference evidence="3 4" key="1">
    <citation type="journal article" date="2014" name="Genome Biol. Evol.">
        <title>The genome of the myxosporean Thelohanellus kitauei shows adaptations to nutrient acquisition within its fish host.</title>
        <authorList>
            <person name="Yang Y."/>
            <person name="Xiong J."/>
            <person name="Zhou Z."/>
            <person name="Huo F."/>
            <person name="Miao W."/>
            <person name="Ran C."/>
            <person name="Liu Y."/>
            <person name="Zhang J."/>
            <person name="Feng J."/>
            <person name="Wang M."/>
            <person name="Wang M."/>
            <person name="Wang L."/>
            <person name="Yao B."/>
        </authorList>
    </citation>
    <scope>NUCLEOTIDE SEQUENCE [LARGE SCALE GENOMIC DNA]</scope>
    <source>
        <strain evidence="3">Wuqing</strain>
    </source>
</reference>
<evidence type="ECO:0000259" key="2">
    <source>
        <dbReference type="PROSITE" id="PS50026"/>
    </source>
</evidence>
<dbReference type="EMBL" id="JWZT01004827">
    <property type="protein sequence ID" value="KII62997.1"/>
    <property type="molecule type" value="Genomic_DNA"/>
</dbReference>
<dbReference type="SUPFAM" id="SSF57196">
    <property type="entry name" value="EGF/Laminin"/>
    <property type="match status" value="1"/>
</dbReference>
<evidence type="ECO:0000313" key="3">
    <source>
        <dbReference type="EMBL" id="KII62997.1"/>
    </source>
</evidence>
<dbReference type="InterPro" id="IPR050906">
    <property type="entry name" value="Notch_signaling"/>
</dbReference>
<protein>
    <submittedName>
        <fullName evidence="3">Neurogenic locus notch protein 3</fullName>
    </submittedName>
</protein>
<comment type="caution">
    <text evidence="1">Lacks conserved residue(s) required for the propagation of feature annotation.</text>
</comment>